<evidence type="ECO:0000256" key="1">
    <source>
        <dbReference type="ARBA" id="ARBA00006484"/>
    </source>
</evidence>
<dbReference type="EMBL" id="DWWM01000003">
    <property type="protein sequence ID" value="HJC35620.1"/>
    <property type="molecule type" value="Genomic_DNA"/>
</dbReference>
<dbReference type="PANTHER" id="PTHR44196">
    <property type="entry name" value="DEHYDROGENASE/REDUCTASE SDR FAMILY MEMBER 7B"/>
    <property type="match status" value="1"/>
</dbReference>
<dbReference type="Pfam" id="PF00106">
    <property type="entry name" value="adh_short"/>
    <property type="match status" value="1"/>
</dbReference>
<evidence type="ECO:0000256" key="3">
    <source>
        <dbReference type="RuleBase" id="RU000363"/>
    </source>
</evidence>
<organism evidence="4 5">
    <name type="scientific">Candidatus Merdibacter merdavium</name>
    <dbReference type="NCBI Taxonomy" id="2838692"/>
    <lineage>
        <taxon>Bacteria</taxon>
        <taxon>Bacillati</taxon>
        <taxon>Bacillota</taxon>
        <taxon>Erysipelotrichia</taxon>
        <taxon>Erysipelotrichales</taxon>
        <taxon>Erysipelotrichaceae</taxon>
        <taxon>Merdibacter</taxon>
    </lineage>
</organism>
<sequence length="252" mass="28163">MKALITGASSGIGRELARQLSAMGIDVILVARRLTRLQQLKEELEGQVQVICMDLRDAKSCRMLYERVKAEEIDILINNAGFGLCGAFDETSLDRELEMIDLNIRAVHILTKLFLKDFIARDHGFILNVASIAAYAPGPLMATYYASKAYVLRLSQSIYGELRRRGSHVHVAALCPGPVRTEFNQVAGVEFFTSGMSAQKVAKIAIEGMFSEKREIIPGTLMKWAKALTRVTPTALQLRISHYLQHRKQNRV</sequence>
<evidence type="ECO:0000313" key="4">
    <source>
        <dbReference type="EMBL" id="HJC35620.1"/>
    </source>
</evidence>
<dbReference type="AlphaFoldDB" id="A0A9D2NNE0"/>
<dbReference type="SUPFAM" id="SSF51735">
    <property type="entry name" value="NAD(P)-binding Rossmann-fold domains"/>
    <property type="match status" value="1"/>
</dbReference>
<dbReference type="CDD" id="cd05233">
    <property type="entry name" value="SDR_c"/>
    <property type="match status" value="1"/>
</dbReference>
<evidence type="ECO:0000313" key="5">
    <source>
        <dbReference type="Proteomes" id="UP000823896"/>
    </source>
</evidence>
<reference evidence="4" key="2">
    <citation type="submission" date="2021-04" db="EMBL/GenBank/DDBJ databases">
        <authorList>
            <person name="Gilroy R."/>
        </authorList>
    </citation>
    <scope>NUCLEOTIDE SEQUENCE</scope>
    <source>
        <strain evidence="4">CHK187-11901</strain>
    </source>
</reference>
<dbReference type="Gene3D" id="3.40.50.720">
    <property type="entry name" value="NAD(P)-binding Rossmann-like Domain"/>
    <property type="match status" value="1"/>
</dbReference>
<dbReference type="PANTHER" id="PTHR44196:SF2">
    <property type="entry name" value="SHORT-CHAIN DEHYDROGENASE-RELATED"/>
    <property type="match status" value="1"/>
</dbReference>
<dbReference type="GO" id="GO:0016491">
    <property type="term" value="F:oxidoreductase activity"/>
    <property type="evidence" value="ECO:0007669"/>
    <property type="project" value="UniProtKB-KW"/>
</dbReference>
<dbReference type="Proteomes" id="UP000823896">
    <property type="component" value="Unassembled WGS sequence"/>
</dbReference>
<dbReference type="PRINTS" id="PR00080">
    <property type="entry name" value="SDRFAMILY"/>
</dbReference>
<comment type="caution">
    <text evidence="4">The sequence shown here is derived from an EMBL/GenBank/DDBJ whole genome shotgun (WGS) entry which is preliminary data.</text>
</comment>
<accession>A0A9D2NNE0</accession>
<comment type="similarity">
    <text evidence="1 3">Belongs to the short-chain dehydrogenases/reductases (SDR) family.</text>
</comment>
<reference evidence="4" key="1">
    <citation type="journal article" date="2021" name="PeerJ">
        <title>Extensive microbial diversity within the chicken gut microbiome revealed by metagenomics and culture.</title>
        <authorList>
            <person name="Gilroy R."/>
            <person name="Ravi A."/>
            <person name="Getino M."/>
            <person name="Pursley I."/>
            <person name="Horton D.L."/>
            <person name="Alikhan N.F."/>
            <person name="Baker D."/>
            <person name="Gharbi K."/>
            <person name="Hall N."/>
            <person name="Watson M."/>
            <person name="Adriaenssens E.M."/>
            <person name="Foster-Nyarko E."/>
            <person name="Jarju S."/>
            <person name="Secka A."/>
            <person name="Antonio M."/>
            <person name="Oren A."/>
            <person name="Chaudhuri R.R."/>
            <person name="La Ragione R."/>
            <person name="Hildebrand F."/>
            <person name="Pallen M.J."/>
        </authorList>
    </citation>
    <scope>NUCLEOTIDE SEQUENCE</scope>
    <source>
        <strain evidence="4">CHK187-11901</strain>
    </source>
</reference>
<keyword evidence="2" id="KW-0560">Oxidoreductase</keyword>
<gene>
    <name evidence="4" type="ORF">H9702_00620</name>
</gene>
<protein>
    <submittedName>
        <fullName evidence="4">SDR family oxidoreductase</fullName>
    </submittedName>
</protein>
<dbReference type="PIRSF" id="PIRSF000126">
    <property type="entry name" value="11-beta-HSD1"/>
    <property type="match status" value="1"/>
</dbReference>
<name>A0A9D2NNE0_9FIRM</name>
<dbReference type="GO" id="GO:0016020">
    <property type="term" value="C:membrane"/>
    <property type="evidence" value="ECO:0007669"/>
    <property type="project" value="TreeGrafter"/>
</dbReference>
<evidence type="ECO:0000256" key="2">
    <source>
        <dbReference type="ARBA" id="ARBA00023002"/>
    </source>
</evidence>
<proteinExistence type="inferred from homology"/>
<dbReference type="PRINTS" id="PR00081">
    <property type="entry name" value="GDHRDH"/>
</dbReference>
<dbReference type="InterPro" id="IPR036291">
    <property type="entry name" value="NAD(P)-bd_dom_sf"/>
</dbReference>
<dbReference type="InterPro" id="IPR002347">
    <property type="entry name" value="SDR_fam"/>
</dbReference>